<dbReference type="Proteomes" id="UP000663855">
    <property type="component" value="Unassembled WGS sequence"/>
</dbReference>
<comment type="caution">
    <text evidence="3">The sequence shown here is derived from an EMBL/GenBank/DDBJ whole genome shotgun (WGS) entry which is preliminary data.</text>
</comment>
<dbReference type="EMBL" id="CAJOBH010005546">
    <property type="protein sequence ID" value="CAF4028017.1"/>
    <property type="molecule type" value="Genomic_DNA"/>
</dbReference>
<evidence type="ECO:0000313" key="3">
    <source>
        <dbReference type="EMBL" id="CAF2069456.1"/>
    </source>
</evidence>
<dbReference type="Proteomes" id="UP000663842">
    <property type="component" value="Unassembled WGS sequence"/>
</dbReference>
<organism evidence="3 9">
    <name type="scientific">Rotaria magnacalcarata</name>
    <dbReference type="NCBI Taxonomy" id="392030"/>
    <lineage>
        <taxon>Eukaryota</taxon>
        <taxon>Metazoa</taxon>
        <taxon>Spiralia</taxon>
        <taxon>Gnathifera</taxon>
        <taxon>Rotifera</taxon>
        <taxon>Eurotatoria</taxon>
        <taxon>Bdelloidea</taxon>
        <taxon>Philodinida</taxon>
        <taxon>Philodinidae</taxon>
        <taxon>Rotaria</taxon>
    </lineage>
</organism>
<dbReference type="Proteomes" id="UP000676336">
    <property type="component" value="Unassembled WGS sequence"/>
</dbReference>
<proteinExistence type="predicted"/>
<evidence type="ECO:0000313" key="9">
    <source>
        <dbReference type="Proteomes" id="UP000663824"/>
    </source>
</evidence>
<evidence type="ECO:0000313" key="4">
    <source>
        <dbReference type="EMBL" id="CAF2117789.1"/>
    </source>
</evidence>
<evidence type="ECO:0000313" key="2">
    <source>
        <dbReference type="EMBL" id="CAF1616018.1"/>
    </source>
</evidence>
<gene>
    <name evidence="8" type="ORF">BYL167_LOCUS15168</name>
    <name evidence="1" type="ORF">CJN711_LOCUS32362</name>
    <name evidence="6" type="ORF">GIL414_LOCUS8426</name>
    <name evidence="2" type="ORF">KQP761_LOCUS24018</name>
    <name evidence="3" type="ORF">MBJ925_LOCUS16442</name>
    <name evidence="5" type="ORF">SMN809_LOCUS6463</name>
    <name evidence="7" type="ORF">UXM345_LOCUS15211</name>
    <name evidence="4" type="ORF">XDN619_LOCUS21999</name>
</gene>
<name>A0A816R9J7_9BILA</name>
<dbReference type="EMBL" id="CAJNRE010007984">
    <property type="protein sequence ID" value="CAF2069456.1"/>
    <property type="molecule type" value="Genomic_DNA"/>
</dbReference>
<accession>A0A816R9J7</accession>
<evidence type="ECO:0000313" key="7">
    <source>
        <dbReference type="EMBL" id="CAF3983968.1"/>
    </source>
</evidence>
<dbReference type="Proteomes" id="UP000681967">
    <property type="component" value="Unassembled WGS sequence"/>
</dbReference>
<dbReference type="EMBL" id="CAJNOV010015509">
    <property type="protein sequence ID" value="CAF1575255.1"/>
    <property type="molecule type" value="Genomic_DNA"/>
</dbReference>
<reference evidence="3" key="1">
    <citation type="submission" date="2021-02" db="EMBL/GenBank/DDBJ databases">
        <authorList>
            <person name="Nowell W R."/>
        </authorList>
    </citation>
    <scope>NUCLEOTIDE SEQUENCE</scope>
</reference>
<dbReference type="EMBL" id="CAJOBF010001792">
    <property type="protein sequence ID" value="CAF3983968.1"/>
    <property type="molecule type" value="Genomic_DNA"/>
</dbReference>
<dbReference type="EMBL" id="CAJNOW010012937">
    <property type="protein sequence ID" value="CAF1616018.1"/>
    <property type="molecule type" value="Genomic_DNA"/>
</dbReference>
<protein>
    <submittedName>
        <fullName evidence="3">Uncharacterized protein</fullName>
    </submittedName>
</protein>
<dbReference type="EMBL" id="CAJOBI010001746">
    <property type="protein sequence ID" value="CAF3897592.1"/>
    <property type="molecule type" value="Genomic_DNA"/>
</dbReference>
<dbReference type="EMBL" id="CAJOBJ010002734">
    <property type="protein sequence ID" value="CAF3938029.1"/>
    <property type="molecule type" value="Genomic_DNA"/>
</dbReference>
<dbReference type="Proteomes" id="UP000663824">
    <property type="component" value="Unassembled WGS sequence"/>
</dbReference>
<dbReference type="OrthoDB" id="10037586at2759"/>
<sequence>MTSRSTILIQVASVPGNQVGQRPFEQSRYLHELLVNALIDLDEEKGRKEQIKILSKLLPQHKIVLRSGFSQTAQWGLEPNMFIEVYGDEHQARIISALFGKAFCQNGIGIGCGEGEGENHSVLIVNKDWNNDQERINLVSKILHYYPLLSAQLDINGKLAFHDYSMSSYSSNDIIQLVNSENNNNEQFFIQERQMKSELVDQTEYENLLMLLGSSNMRHIFNRLRHAHVRLFSGYVCASLALPSLSIKRRQKRREQKQDIATRQK</sequence>
<evidence type="ECO:0000313" key="1">
    <source>
        <dbReference type="EMBL" id="CAF1575255.1"/>
    </source>
</evidence>
<dbReference type="Proteomes" id="UP000663887">
    <property type="component" value="Unassembled WGS sequence"/>
</dbReference>
<dbReference type="Proteomes" id="UP000681720">
    <property type="component" value="Unassembled WGS sequence"/>
</dbReference>
<evidence type="ECO:0000313" key="8">
    <source>
        <dbReference type="EMBL" id="CAF4028017.1"/>
    </source>
</evidence>
<evidence type="ECO:0000313" key="6">
    <source>
        <dbReference type="EMBL" id="CAF3938029.1"/>
    </source>
</evidence>
<dbReference type="EMBL" id="CAJNRG010009963">
    <property type="protein sequence ID" value="CAF2117789.1"/>
    <property type="molecule type" value="Genomic_DNA"/>
</dbReference>
<evidence type="ECO:0000313" key="5">
    <source>
        <dbReference type="EMBL" id="CAF3897592.1"/>
    </source>
</evidence>
<dbReference type="Proteomes" id="UP000663834">
    <property type="component" value="Unassembled WGS sequence"/>
</dbReference>
<dbReference type="AlphaFoldDB" id="A0A816R9J7"/>